<dbReference type="Gene3D" id="3.30.420.10">
    <property type="entry name" value="Ribonuclease H-like superfamily/Ribonuclease H"/>
    <property type="match status" value="1"/>
</dbReference>
<proteinExistence type="predicted"/>
<sequence>MTYKQRMVDASKHSYKTIRVYIKLSKENDWLFLFEDGDRISRVHRVMDDVVVQRFGVPKTLICDQGSNRAMPFLLDKYEVVHRIATKYHAQTNG</sequence>
<dbReference type="GO" id="GO:0003676">
    <property type="term" value="F:nucleic acid binding"/>
    <property type="evidence" value="ECO:0007669"/>
    <property type="project" value="InterPro"/>
</dbReference>
<gene>
    <name evidence="1" type="ORF">CR513_00041</name>
</gene>
<evidence type="ECO:0000313" key="2">
    <source>
        <dbReference type="Proteomes" id="UP000257109"/>
    </source>
</evidence>
<dbReference type="InterPro" id="IPR012337">
    <property type="entry name" value="RNaseH-like_sf"/>
</dbReference>
<accession>A0A371IID3</accession>
<comment type="caution">
    <text evidence="1">The sequence shown here is derived from an EMBL/GenBank/DDBJ whole genome shotgun (WGS) entry which is preliminary data.</text>
</comment>
<feature type="non-terminal residue" evidence="1">
    <location>
        <position position="1"/>
    </location>
</feature>
<name>A0A371IID3_MUCPR</name>
<keyword evidence="2" id="KW-1185">Reference proteome</keyword>
<dbReference type="AlphaFoldDB" id="A0A371IID3"/>
<protein>
    <recommendedName>
        <fullName evidence="3">Integrase catalytic domain-containing protein</fullName>
    </recommendedName>
</protein>
<dbReference type="EMBL" id="QJKJ01000008">
    <property type="protein sequence ID" value="RDY14821.1"/>
    <property type="molecule type" value="Genomic_DNA"/>
</dbReference>
<evidence type="ECO:0008006" key="3">
    <source>
        <dbReference type="Google" id="ProtNLM"/>
    </source>
</evidence>
<reference evidence="1" key="1">
    <citation type="submission" date="2018-05" db="EMBL/GenBank/DDBJ databases">
        <title>Draft genome of Mucuna pruriens seed.</title>
        <authorList>
            <person name="Nnadi N.E."/>
            <person name="Vos R."/>
            <person name="Hasami M.H."/>
            <person name="Devisetty U.K."/>
            <person name="Aguiy J.C."/>
        </authorList>
    </citation>
    <scope>NUCLEOTIDE SEQUENCE [LARGE SCALE GENOMIC DNA]</scope>
    <source>
        <strain evidence="1">JCA_2017</strain>
    </source>
</reference>
<dbReference type="SUPFAM" id="SSF53098">
    <property type="entry name" value="Ribonuclease H-like"/>
    <property type="match status" value="1"/>
</dbReference>
<dbReference type="InterPro" id="IPR036397">
    <property type="entry name" value="RNaseH_sf"/>
</dbReference>
<organism evidence="1 2">
    <name type="scientific">Mucuna pruriens</name>
    <name type="common">Velvet bean</name>
    <name type="synonym">Dolichos pruriens</name>
    <dbReference type="NCBI Taxonomy" id="157652"/>
    <lineage>
        <taxon>Eukaryota</taxon>
        <taxon>Viridiplantae</taxon>
        <taxon>Streptophyta</taxon>
        <taxon>Embryophyta</taxon>
        <taxon>Tracheophyta</taxon>
        <taxon>Spermatophyta</taxon>
        <taxon>Magnoliopsida</taxon>
        <taxon>eudicotyledons</taxon>
        <taxon>Gunneridae</taxon>
        <taxon>Pentapetalae</taxon>
        <taxon>rosids</taxon>
        <taxon>fabids</taxon>
        <taxon>Fabales</taxon>
        <taxon>Fabaceae</taxon>
        <taxon>Papilionoideae</taxon>
        <taxon>50 kb inversion clade</taxon>
        <taxon>NPAAA clade</taxon>
        <taxon>indigoferoid/millettioid clade</taxon>
        <taxon>Phaseoleae</taxon>
        <taxon>Mucuna</taxon>
    </lineage>
</organism>
<dbReference type="Proteomes" id="UP000257109">
    <property type="component" value="Unassembled WGS sequence"/>
</dbReference>
<evidence type="ECO:0000313" key="1">
    <source>
        <dbReference type="EMBL" id="RDY14821.1"/>
    </source>
</evidence>